<evidence type="ECO:0000313" key="1">
    <source>
        <dbReference type="EMBL" id="MCI40866.1"/>
    </source>
</evidence>
<keyword evidence="2" id="KW-1185">Reference proteome</keyword>
<name>A0A392RZ60_9FABA</name>
<comment type="caution">
    <text evidence="1">The sequence shown here is derived from an EMBL/GenBank/DDBJ whole genome shotgun (WGS) entry which is preliminary data.</text>
</comment>
<reference evidence="1 2" key="1">
    <citation type="journal article" date="2018" name="Front. Plant Sci.">
        <title>Red Clover (Trifolium pratense) and Zigzag Clover (T. medium) - A Picture of Genomic Similarities and Differences.</title>
        <authorList>
            <person name="Dluhosova J."/>
            <person name="Istvanek J."/>
            <person name="Nedelnik J."/>
            <person name="Repkova J."/>
        </authorList>
    </citation>
    <scope>NUCLEOTIDE SEQUENCE [LARGE SCALE GENOMIC DNA]</scope>
    <source>
        <strain evidence="2">cv. 10/8</strain>
        <tissue evidence="1">Leaf</tissue>
    </source>
</reference>
<dbReference type="Proteomes" id="UP000265520">
    <property type="component" value="Unassembled WGS sequence"/>
</dbReference>
<feature type="non-terminal residue" evidence="1">
    <location>
        <position position="26"/>
    </location>
</feature>
<evidence type="ECO:0000313" key="2">
    <source>
        <dbReference type="Proteomes" id="UP000265520"/>
    </source>
</evidence>
<dbReference type="EMBL" id="LXQA010284839">
    <property type="protein sequence ID" value="MCI40866.1"/>
    <property type="molecule type" value="Genomic_DNA"/>
</dbReference>
<dbReference type="AlphaFoldDB" id="A0A392RZ60"/>
<proteinExistence type="predicted"/>
<accession>A0A392RZ60</accession>
<protein>
    <submittedName>
        <fullName evidence="1">Uncharacterized protein</fullName>
    </submittedName>
</protein>
<organism evidence="1 2">
    <name type="scientific">Trifolium medium</name>
    <dbReference type="NCBI Taxonomy" id="97028"/>
    <lineage>
        <taxon>Eukaryota</taxon>
        <taxon>Viridiplantae</taxon>
        <taxon>Streptophyta</taxon>
        <taxon>Embryophyta</taxon>
        <taxon>Tracheophyta</taxon>
        <taxon>Spermatophyta</taxon>
        <taxon>Magnoliopsida</taxon>
        <taxon>eudicotyledons</taxon>
        <taxon>Gunneridae</taxon>
        <taxon>Pentapetalae</taxon>
        <taxon>rosids</taxon>
        <taxon>fabids</taxon>
        <taxon>Fabales</taxon>
        <taxon>Fabaceae</taxon>
        <taxon>Papilionoideae</taxon>
        <taxon>50 kb inversion clade</taxon>
        <taxon>NPAAA clade</taxon>
        <taxon>Hologalegina</taxon>
        <taxon>IRL clade</taxon>
        <taxon>Trifolieae</taxon>
        <taxon>Trifolium</taxon>
    </lineage>
</organism>
<sequence>MHFVLLFQFFSPTINHPLLAIFNPML</sequence>